<sequence length="134" mass="14695">MVALFIMALASAMVVMVMPSRPDALQTETAQFEKVLARTMDQAITRGQSQGIRFEENTYLVYTRINGRWLPVQGTVRRLTGGVTASLVTEKQGETDEVRPQIIADASGIVSGPDVRFAKGAKTRDVELTGRPVR</sequence>
<dbReference type="Proteomes" id="UP000024816">
    <property type="component" value="Unassembled WGS sequence"/>
</dbReference>
<evidence type="ECO:0000313" key="3">
    <source>
        <dbReference type="Proteomes" id="UP000024816"/>
    </source>
</evidence>
<dbReference type="STRING" id="1280952.HJA_13315"/>
<keyword evidence="1" id="KW-0732">Signal</keyword>
<organism evidence="2 3">
    <name type="scientific">Hyphomonas jannaschiana VP2</name>
    <dbReference type="NCBI Taxonomy" id="1280952"/>
    <lineage>
        <taxon>Bacteria</taxon>
        <taxon>Pseudomonadati</taxon>
        <taxon>Pseudomonadota</taxon>
        <taxon>Alphaproteobacteria</taxon>
        <taxon>Hyphomonadales</taxon>
        <taxon>Hyphomonadaceae</taxon>
        <taxon>Hyphomonas</taxon>
    </lineage>
</organism>
<evidence type="ECO:0000313" key="2">
    <source>
        <dbReference type="EMBL" id="KCZ87183.1"/>
    </source>
</evidence>
<evidence type="ECO:0000256" key="1">
    <source>
        <dbReference type="SAM" id="SignalP"/>
    </source>
</evidence>
<feature type="signal peptide" evidence="1">
    <location>
        <begin position="1"/>
        <end position="17"/>
    </location>
</feature>
<proteinExistence type="predicted"/>
<keyword evidence="3" id="KW-1185">Reference proteome</keyword>
<dbReference type="EMBL" id="ARYJ01000009">
    <property type="protein sequence ID" value="KCZ87183.1"/>
    <property type="molecule type" value="Genomic_DNA"/>
</dbReference>
<protein>
    <submittedName>
        <fullName evidence="2">Protein exporter, transport across outer membrane (General Secretory Pathway)</fullName>
    </submittedName>
</protein>
<accession>A0A059F9H1</accession>
<gene>
    <name evidence="2" type="ORF">HJA_13315</name>
</gene>
<dbReference type="AlphaFoldDB" id="A0A059F9H1"/>
<dbReference type="PATRIC" id="fig|1280952.3.peg.2664"/>
<name>A0A059F9H1_9PROT</name>
<reference evidence="2 3" key="1">
    <citation type="journal article" date="2014" name="Antonie Van Leeuwenhoek">
        <title>Hyphomonas beringensis sp. nov. and Hyphomonas chukchiensis sp. nov., isolated from surface seawater of the Bering Sea and Chukchi Sea.</title>
        <authorList>
            <person name="Li C."/>
            <person name="Lai Q."/>
            <person name="Li G."/>
            <person name="Dong C."/>
            <person name="Wang J."/>
            <person name="Liao Y."/>
            <person name="Shao Z."/>
        </authorList>
    </citation>
    <scope>NUCLEOTIDE SEQUENCE [LARGE SCALE GENOMIC DNA]</scope>
    <source>
        <strain evidence="2 3">VP2</strain>
    </source>
</reference>
<comment type="caution">
    <text evidence="2">The sequence shown here is derived from an EMBL/GenBank/DDBJ whole genome shotgun (WGS) entry which is preliminary data.</text>
</comment>
<feature type="chain" id="PRO_5001577104" evidence="1">
    <location>
        <begin position="18"/>
        <end position="134"/>
    </location>
</feature>
<dbReference type="Gene3D" id="3.55.40.10">
    <property type="entry name" value="minor pseudopilin epsh domain"/>
    <property type="match status" value="1"/>
</dbReference>